<dbReference type="EMBL" id="JBHULL010000001">
    <property type="protein sequence ID" value="MFD2580857.1"/>
    <property type="molecule type" value="Genomic_DNA"/>
</dbReference>
<evidence type="ECO:0000256" key="1">
    <source>
        <dbReference type="SAM" id="SignalP"/>
    </source>
</evidence>
<dbReference type="InterPro" id="IPR011042">
    <property type="entry name" value="6-blade_b-propeller_TolB-like"/>
</dbReference>
<gene>
    <name evidence="2" type="ORF">ACFSR6_00035</name>
</gene>
<name>A0ABW5MCB2_9SPHI</name>
<dbReference type="RefSeq" id="WP_379073519.1">
    <property type="nucleotide sequence ID" value="NZ_JBHULL010000001.1"/>
</dbReference>
<keyword evidence="1" id="KW-0732">Signal</keyword>
<evidence type="ECO:0000313" key="2">
    <source>
        <dbReference type="EMBL" id="MFD2580857.1"/>
    </source>
</evidence>
<dbReference type="Proteomes" id="UP001597461">
    <property type="component" value="Unassembled WGS sequence"/>
</dbReference>
<evidence type="ECO:0000313" key="3">
    <source>
        <dbReference type="Proteomes" id="UP001597461"/>
    </source>
</evidence>
<protein>
    <submittedName>
        <fullName evidence="2">6-bladed beta-propeller</fullName>
    </submittedName>
</protein>
<reference evidence="3" key="1">
    <citation type="journal article" date="2019" name="Int. J. Syst. Evol. Microbiol.">
        <title>The Global Catalogue of Microorganisms (GCM) 10K type strain sequencing project: providing services to taxonomists for standard genome sequencing and annotation.</title>
        <authorList>
            <consortium name="The Broad Institute Genomics Platform"/>
            <consortium name="The Broad Institute Genome Sequencing Center for Infectious Disease"/>
            <person name="Wu L."/>
            <person name="Ma J."/>
        </authorList>
    </citation>
    <scope>NUCLEOTIDE SEQUENCE [LARGE SCALE GENOMIC DNA]</scope>
    <source>
        <strain evidence="3">KCTC 42866</strain>
    </source>
</reference>
<keyword evidence="3" id="KW-1185">Reference proteome</keyword>
<feature type="chain" id="PRO_5045576560" evidence="1">
    <location>
        <begin position="22"/>
        <end position="367"/>
    </location>
</feature>
<dbReference type="PROSITE" id="PS51257">
    <property type="entry name" value="PROKAR_LIPOPROTEIN"/>
    <property type="match status" value="1"/>
</dbReference>
<dbReference type="Gene3D" id="2.120.10.30">
    <property type="entry name" value="TolB, C-terminal domain"/>
    <property type="match status" value="1"/>
</dbReference>
<dbReference type="Pfam" id="PF17170">
    <property type="entry name" value="DUF5128"/>
    <property type="match status" value="1"/>
</dbReference>
<dbReference type="SUPFAM" id="SSF63829">
    <property type="entry name" value="Calcium-dependent phosphotriesterase"/>
    <property type="match status" value="1"/>
</dbReference>
<organism evidence="2 3">
    <name type="scientific">Pedobacter vanadiisoli</name>
    <dbReference type="NCBI Taxonomy" id="1761975"/>
    <lineage>
        <taxon>Bacteria</taxon>
        <taxon>Pseudomonadati</taxon>
        <taxon>Bacteroidota</taxon>
        <taxon>Sphingobacteriia</taxon>
        <taxon>Sphingobacteriales</taxon>
        <taxon>Sphingobacteriaceae</taxon>
        <taxon>Pedobacter</taxon>
    </lineage>
</organism>
<comment type="caution">
    <text evidence="2">The sequence shown here is derived from an EMBL/GenBank/DDBJ whole genome shotgun (WGS) entry which is preliminary data.</text>
</comment>
<sequence>MKKSFLLLFITILFLASCVQKSKEQKLNIPTTEINISAFKETVFEHLPENIVANKRYVNLEMKGGDNYIGLIDKILFKNNIFYVLDVRMKSLVAFDGAGNYIGKIGKLNQDYLNIADFDVDENGTIYIVDGKADNFLIYSREFSLVRTIKSPFEIDVVQRLPNGEFLLGLSSWNKKNNANDKIIRVDKNLAVLEKSLTYDQFIDDNFWISRYRFIKSNDSVFYNRPIDNEVFVFSLDGRLRKAYYFNFGLMNVPDADKTEIDSKISKYNKYRMLTNFTFVNGKYGFGKIWDKRKFKFFFLDIVQKRIYLEDLSTSNELTNLADFDGKHLVSYISAAQFDDKGLSKLPIQAREHLTSGGFVICDIELE</sequence>
<feature type="signal peptide" evidence="1">
    <location>
        <begin position="1"/>
        <end position="21"/>
    </location>
</feature>
<accession>A0ABW5MCB2</accession>
<proteinExistence type="predicted"/>